<dbReference type="STRING" id="86416.Clopa_1403"/>
<keyword evidence="2" id="KW-1185">Reference proteome</keyword>
<evidence type="ECO:0000313" key="1">
    <source>
        <dbReference type="EMBL" id="AGK96379.1"/>
    </source>
</evidence>
<dbReference type="OrthoDB" id="9096700at2"/>
<dbReference type="EMBL" id="CP003261">
    <property type="protein sequence ID" value="AGK96379.1"/>
    <property type="molecule type" value="Genomic_DNA"/>
</dbReference>
<sequence>MWMLFILIGAAWIGQMILGYHQIKYFNRHFKDMRKLGKVVIGKNKGKVRAGVIVLIAIDKDSNIIQAKKMQGLSVFARMRTLKVLENKNLLQINTMNLEGMDKWTVKAVDNGIESYKNYLLEGTN</sequence>
<reference evidence="1 2" key="1">
    <citation type="submission" date="2012-01" db="EMBL/GenBank/DDBJ databases">
        <title>Complete sequence of chromosome of Clostridium pasteurianum BC1.</title>
        <authorList>
            <consortium name="US DOE Joint Genome Institute"/>
            <person name="Lucas S."/>
            <person name="Han J."/>
            <person name="Lapidus A."/>
            <person name="Cheng J.-F."/>
            <person name="Goodwin L."/>
            <person name="Pitluck S."/>
            <person name="Peters L."/>
            <person name="Mikhailova N."/>
            <person name="Teshima H."/>
            <person name="Detter J.C."/>
            <person name="Han C."/>
            <person name="Tapia R."/>
            <person name="Land M."/>
            <person name="Hauser L."/>
            <person name="Kyrpides N."/>
            <person name="Ivanova N."/>
            <person name="Pagani I."/>
            <person name="Dunn J."/>
            <person name="Taghavi S."/>
            <person name="Francis A."/>
            <person name="van der Lelie D."/>
            <person name="Woyke T."/>
        </authorList>
    </citation>
    <scope>NUCLEOTIDE SEQUENCE [LARGE SCALE GENOMIC DNA]</scope>
    <source>
        <strain evidence="1 2">BC1</strain>
    </source>
</reference>
<dbReference type="RefSeq" id="WP_015614701.1">
    <property type="nucleotide sequence ID" value="NC_021182.1"/>
</dbReference>
<dbReference type="Pfam" id="PF06923">
    <property type="entry name" value="GutM"/>
    <property type="match status" value="1"/>
</dbReference>
<dbReference type="HOGENOM" id="CLU_124480_0_0_9"/>
<organism evidence="1 2">
    <name type="scientific">Clostridium pasteurianum BC1</name>
    <dbReference type="NCBI Taxonomy" id="86416"/>
    <lineage>
        <taxon>Bacteria</taxon>
        <taxon>Bacillati</taxon>
        <taxon>Bacillota</taxon>
        <taxon>Clostridia</taxon>
        <taxon>Eubacteriales</taxon>
        <taxon>Clostridiaceae</taxon>
        <taxon>Clostridium</taxon>
    </lineage>
</organism>
<gene>
    <name evidence="1" type="ORF">Clopa_1403</name>
</gene>
<accession>R4K764</accession>
<name>R4K764_CLOPA</name>
<protein>
    <submittedName>
        <fullName evidence="1">Glucitol operon activator</fullName>
    </submittedName>
</protein>
<dbReference type="Proteomes" id="UP000013523">
    <property type="component" value="Chromosome"/>
</dbReference>
<dbReference type="PATRIC" id="fig|86416.3.peg.1400"/>
<dbReference type="AlphaFoldDB" id="R4K764"/>
<proteinExistence type="predicted"/>
<dbReference type="InterPro" id="IPR009693">
    <property type="entry name" value="Glucitol_operon_activator"/>
</dbReference>
<dbReference type="PIRSF" id="PIRSF011474">
    <property type="entry name" value="Glucitol_operon_activator"/>
    <property type="match status" value="1"/>
</dbReference>
<dbReference type="KEGG" id="cpas:Clopa_1403"/>
<dbReference type="eggNOG" id="COG4578">
    <property type="taxonomic scope" value="Bacteria"/>
</dbReference>
<evidence type="ECO:0000313" key="2">
    <source>
        <dbReference type="Proteomes" id="UP000013523"/>
    </source>
</evidence>